<name>A0ABR5F5V4_9ACTN</name>
<feature type="compositionally biased region" description="Basic and acidic residues" evidence="1">
    <location>
        <begin position="106"/>
        <end position="119"/>
    </location>
</feature>
<accession>A0ABR5F5V4</accession>
<reference evidence="2 3" key="1">
    <citation type="submission" date="2014-12" db="EMBL/GenBank/DDBJ databases">
        <title>Frankia sp. BMG5.1 draft genome.</title>
        <authorList>
            <person name="Gtari M."/>
            <person name="Ghodhbane-Gtari F."/>
            <person name="Nouioui I."/>
            <person name="Ktari A."/>
            <person name="Hezbri K."/>
            <person name="Mimouni W."/>
            <person name="Sbissi I."/>
            <person name="Ayari A."/>
            <person name="Yamanaka T."/>
            <person name="Normand P."/>
            <person name="Tisa L.S."/>
            <person name="Boudabous A."/>
        </authorList>
    </citation>
    <scope>NUCLEOTIDE SEQUENCE [LARGE SCALE GENOMIC DNA]</scope>
    <source>
        <strain evidence="2 3">BMG5.1</strain>
    </source>
</reference>
<evidence type="ECO:0000256" key="1">
    <source>
        <dbReference type="SAM" id="MobiDB-lite"/>
    </source>
</evidence>
<dbReference type="Proteomes" id="UP000035425">
    <property type="component" value="Unassembled WGS sequence"/>
</dbReference>
<sequence>MPRTRWMLVSRQSSQLLTTAALSTLLSPVAEAVTVGGIIWVPIRATGKEGTVRVRTTLSTLAPCRLRIVINTLVPSEPRMQYLAGAGRETFSARRLCLNIPHRPFDGTHKHRTEPRSADESAYEPDDIPEVPLAPRVAPGACRAVLEAFARECFIEIGPDFVWTEP</sequence>
<keyword evidence="3" id="KW-1185">Reference proteome</keyword>
<evidence type="ECO:0000313" key="2">
    <source>
        <dbReference type="EMBL" id="KLL12113.1"/>
    </source>
</evidence>
<evidence type="ECO:0000313" key="3">
    <source>
        <dbReference type="Proteomes" id="UP000035425"/>
    </source>
</evidence>
<dbReference type="EMBL" id="JWIO01000007">
    <property type="protein sequence ID" value="KLL12113.1"/>
    <property type="molecule type" value="Genomic_DNA"/>
</dbReference>
<comment type="caution">
    <text evidence="2">The sequence shown here is derived from an EMBL/GenBank/DDBJ whole genome shotgun (WGS) entry which is preliminary data.</text>
</comment>
<proteinExistence type="predicted"/>
<evidence type="ECO:0008006" key="4">
    <source>
        <dbReference type="Google" id="ProtNLM"/>
    </source>
</evidence>
<gene>
    <name evidence="2" type="ORF">FrCorBMG51_06515</name>
</gene>
<feature type="region of interest" description="Disordered" evidence="1">
    <location>
        <begin position="106"/>
        <end position="126"/>
    </location>
</feature>
<organism evidence="2 3">
    <name type="scientific">Protofrankia coriariae</name>
    <dbReference type="NCBI Taxonomy" id="1562887"/>
    <lineage>
        <taxon>Bacteria</taxon>
        <taxon>Bacillati</taxon>
        <taxon>Actinomycetota</taxon>
        <taxon>Actinomycetes</taxon>
        <taxon>Frankiales</taxon>
        <taxon>Frankiaceae</taxon>
        <taxon>Protofrankia</taxon>
    </lineage>
</organism>
<protein>
    <recommendedName>
        <fullName evidence="4">Secreted protein</fullName>
    </recommendedName>
</protein>